<organism evidence="2 3">
    <name type="scientific">Algimonas ampicilliniresistens</name>
    <dbReference type="NCBI Taxonomy" id="1298735"/>
    <lineage>
        <taxon>Bacteria</taxon>
        <taxon>Pseudomonadati</taxon>
        <taxon>Pseudomonadota</taxon>
        <taxon>Alphaproteobacteria</taxon>
        <taxon>Maricaulales</taxon>
        <taxon>Robiginitomaculaceae</taxon>
        <taxon>Algimonas</taxon>
    </lineage>
</organism>
<dbReference type="CDD" id="cd03358">
    <property type="entry name" value="LbH_WxcM_N_like"/>
    <property type="match status" value="1"/>
</dbReference>
<dbReference type="PANTHER" id="PTHR43300:SF4">
    <property type="entry name" value="ACYL-[ACYL-CARRIER-PROTEIN]--UDP-N-ACETYLGLUCOSAMINE O-ACYLTRANSFERASE"/>
    <property type="match status" value="1"/>
</dbReference>
<keyword evidence="3" id="KW-1185">Reference proteome</keyword>
<dbReference type="InterPro" id="IPR011004">
    <property type="entry name" value="Trimer_LpxA-like_sf"/>
</dbReference>
<protein>
    <submittedName>
        <fullName evidence="2">N-acetyltransferase</fullName>
    </submittedName>
</protein>
<dbReference type="EMBL" id="BSNK01000002">
    <property type="protein sequence ID" value="GLQ24733.1"/>
    <property type="molecule type" value="Genomic_DNA"/>
</dbReference>
<dbReference type="SUPFAM" id="SSF51161">
    <property type="entry name" value="Trimeric LpxA-like enzymes"/>
    <property type="match status" value="1"/>
</dbReference>
<dbReference type="Pfam" id="PF00132">
    <property type="entry name" value="Hexapep"/>
    <property type="match status" value="1"/>
</dbReference>
<dbReference type="InterPro" id="IPR050179">
    <property type="entry name" value="Trans_hexapeptide_repeat"/>
</dbReference>
<comment type="caution">
    <text evidence="2">The sequence shown here is derived from an EMBL/GenBank/DDBJ whole genome shotgun (WGS) entry which is preliminary data.</text>
</comment>
<gene>
    <name evidence="2" type="ORF">GCM10007853_26070</name>
</gene>
<proteinExistence type="inferred from homology"/>
<comment type="similarity">
    <text evidence="1">Belongs to the transferase hexapeptide repeat family.</text>
</comment>
<dbReference type="InterPro" id="IPR001451">
    <property type="entry name" value="Hexapep"/>
</dbReference>
<dbReference type="Gene3D" id="2.160.10.10">
    <property type="entry name" value="Hexapeptide repeat proteins"/>
    <property type="match status" value="1"/>
</dbReference>
<evidence type="ECO:0000256" key="1">
    <source>
        <dbReference type="ARBA" id="ARBA00007274"/>
    </source>
</evidence>
<dbReference type="PANTHER" id="PTHR43300">
    <property type="entry name" value="ACETYLTRANSFERASE"/>
    <property type="match status" value="1"/>
</dbReference>
<dbReference type="RefSeq" id="WP_284391511.1">
    <property type="nucleotide sequence ID" value="NZ_BSNK01000002.1"/>
</dbReference>
<reference evidence="2" key="2">
    <citation type="submission" date="2023-01" db="EMBL/GenBank/DDBJ databases">
        <title>Draft genome sequence of Algimonas ampicilliniresistens strain NBRC 108219.</title>
        <authorList>
            <person name="Sun Q."/>
            <person name="Mori K."/>
        </authorList>
    </citation>
    <scope>NUCLEOTIDE SEQUENCE</scope>
    <source>
        <strain evidence="2">NBRC 108219</strain>
    </source>
</reference>
<reference evidence="2" key="1">
    <citation type="journal article" date="2014" name="Int. J. Syst. Evol. Microbiol.">
        <title>Complete genome of a new Firmicutes species belonging to the dominant human colonic microbiota ('Ruminococcus bicirculans') reveals two chromosomes and a selective capacity to utilize plant glucans.</title>
        <authorList>
            <consortium name="NISC Comparative Sequencing Program"/>
            <person name="Wegmann U."/>
            <person name="Louis P."/>
            <person name="Goesmann A."/>
            <person name="Henrissat B."/>
            <person name="Duncan S.H."/>
            <person name="Flint H.J."/>
        </authorList>
    </citation>
    <scope>NUCLEOTIDE SEQUENCE</scope>
    <source>
        <strain evidence="2">NBRC 108219</strain>
    </source>
</reference>
<evidence type="ECO:0000313" key="3">
    <source>
        <dbReference type="Proteomes" id="UP001161391"/>
    </source>
</evidence>
<accession>A0ABQ5VBD2</accession>
<sequence length="200" mass="21192">MGHIHETALMGDGATAHESAYVDANTQIGDGTKIWHFAHILSGTTIGKNCSLGQNVMAGPDVTIGDGCKIQNNVALYKGVILEDGVFCGPSMVFTNVTTPRSEVSRRDEYAETLVRKGATIGANATIVCGHELGEYCFIAAGAVVTKNVVPHAVMAGVPAKRIGWASHAGEMLKADADGVLICPRTQDQYVERDGRLHRS</sequence>
<name>A0ABQ5VBD2_9PROT</name>
<evidence type="ECO:0000313" key="2">
    <source>
        <dbReference type="EMBL" id="GLQ24733.1"/>
    </source>
</evidence>
<dbReference type="Proteomes" id="UP001161391">
    <property type="component" value="Unassembled WGS sequence"/>
</dbReference>
<dbReference type="Pfam" id="PF14602">
    <property type="entry name" value="Hexapep_2"/>
    <property type="match status" value="1"/>
</dbReference>